<feature type="transmembrane region" description="Helical" evidence="1">
    <location>
        <begin position="52"/>
        <end position="74"/>
    </location>
</feature>
<accession>A0A413R7A0</accession>
<evidence type="ECO:0000313" key="5">
    <source>
        <dbReference type="Proteomes" id="UP000284598"/>
    </source>
</evidence>
<reference evidence="5 6" key="1">
    <citation type="submission" date="2018-08" db="EMBL/GenBank/DDBJ databases">
        <title>A genome reference for cultivated species of the human gut microbiota.</title>
        <authorList>
            <person name="Zou Y."/>
            <person name="Xue W."/>
            <person name="Luo G."/>
        </authorList>
    </citation>
    <scope>NUCLEOTIDE SEQUENCE [LARGE SCALE GENOMIC DNA]</scope>
    <source>
        <strain evidence="4 5">AM43-2</strain>
        <strain evidence="3 6">AM44-11BH</strain>
    </source>
</reference>
<feature type="domain" description="Phosphatidic acid phosphatase type 2/haloperoxidase" evidence="2">
    <location>
        <begin position="51"/>
        <end position="162"/>
    </location>
</feature>
<dbReference type="Proteomes" id="UP000284779">
    <property type="component" value="Unassembled WGS sequence"/>
</dbReference>
<evidence type="ECO:0000313" key="6">
    <source>
        <dbReference type="Proteomes" id="UP000284779"/>
    </source>
</evidence>
<dbReference type="Gene3D" id="1.20.144.10">
    <property type="entry name" value="Phosphatidic acid phosphatase type 2/haloperoxidase"/>
    <property type="match status" value="1"/>
</dbReference>
<evidence type="ECO:0000313" key="3">
    <source>
        <dbReference type="EMBL" id="RHA17975.1"/>
    </source>
</evidence>
<keyword evidence="1" id="KW-0472">Membrane</keyword>
<dbReference type="Pfam" id="PF01569">
    <property type="entry name" value="PAP2"/>
    <property type="match status" value="1"/>
</dbReference>
<dbReference type="AlphaFoldDB" id="A0A413R7A0"/>
<keyword evidence="6" id="KW-1185">Reference proteome</keyword>
<comment type="caution">
    <text evidence="3">The sequence shown here is derived from an EMBL/GenBank/DDBJ whole genome shotgun (WGS) entry which is preliminary data.</text>
</comment>
<dbReference type="Proteomes" id="UP000284598">
    <property type="component" value="Unassembled WGS sequence"/>
</dbReference>
<dbReference type="PANTHER" id="PTHR14969">
    <property type="entry name" value="SPHINGOSINE-1-PHOSPHATE PHOSPHOHYDROLASE"/>
    <property type="match status" value="1"/>
</dbReference>
<gene>
    <name evidence="4" type="ORF">DW929_05225</name>
    <name evidence="3" type="ORF">DW944_07855</name>
</gene>
<proteinExistence type="predicted"/>
<evidence type="ECO:0000313" key="4">
    <source>
        <dbReference type="EMBL" id="RHA55155.1"/>
    </source>
</evidence>
<dbReference type="SMART" id="SM00014">
    <property type="entry name" value="acidPPc"/>
    <property type="match status" value="1"/>
</dbReference>
<dbReference type="CDD" id="cd01610">
    <property type="entry name" value="PAP2_like"/>
    <property type="match status" value="1"/>
</dbReference>
<dbReference type="EMBL" id="QSFD01000007">
    <property type="protein sequence ID" value="RHA17975.1"/>
    <property type="molecule type" value="Genomic_DNA"/>
</dbReference>
<name>A0A413R7A0_9FIRM</name>
<dbReference type="InterPro" id="IPR000326">
    <property type="entry name" value="PAP2/HPO"/>
</dbReference>
<keyword evidence="1" id="KW-1133">Transmembrane helix</keyword>
<protein>
    <submittedName>
        <fullName evidence="3">PAP2 family protein</fullName>
    </submittedName>
</protein>
<sequence length="165" mass="18527">MNQQTYRKITDGIRRLENGEKIVQFINSIATKIVYMAYVVGIIILFDEKNKGLARFVAVTAISFILVSIVRRFINSERPYTMYDFKPIIEKNKRGESMPSRHVFSAFIIGMAFLYIGEIPLGIIVFVCGLIIAIVRVISGVHFPKDVIVGALVGILCGVVGFFTF</sequence>
<dbReference type="PANTHER" id="PTHR14969:SF13">
    <property type="entry name" value="AT30094P"/>
    <property type="match status" value="1"/>
</dbReference>
<keyword evidence="1" id="KW-0812">Transmembrane</keyword>
<organism evidence="3 6">
    <name type="scientific">Eubacterium ventriosum</name>
    <dbReference type="NCBI Taxonomy" id="39496"/>
    <lineage>
        <taxon>Bacteria</taxon>
        <taxon>Bacillati</taxon>
        <taxon>Bacillota</taxon>
        <taxon>Clostridia</taxon>
        <taxon>Eubacteriales</taxon>
        <taxon>Eubacteriaceae</taxon>
        <taxon>Eubacterium</taxon>
    </lineage>
</organism>
<feature type="transmembrane region" description="Helical" evidence="1">
    <location>
        <begin position="21"/>
        <end position="46"/>
    </location>
</feature>
<dbReference type="InterPro" id="IPR036938">
    <property type="entry name" value="PAP2/HPO_sf"/>
</dbReference>
<evidence type="ECO:0000256" key="1">
    <source>
        <dbReference type="SAM" id="Phobius"/>
    </source>
</evidence>
<evidence type="ECO:0000259" key="2">
    <source>
        <dbReference type="SMART" id="SM00014"/>
    </source>
</evidence>
<feature type="transmembrane region" description="Helical" evidence="1">
    <location>
        <begin position="147"/>
        <end position="164"/>
    </location>
</feature>
<dbReference type="SUPFAM" id="SSF48317">
    <property type="entry name" value="Acid phosphatase/Vanadium-dependent haloperoxidase"/>
    <property type="match status" value="1"/>
</dbReference>
<dbReference type="RefSeq" id="WP_117970771.1">
    <property type="nucleotide sequence ID" value="NZ_JBGKQM010000001.1"/>
</dbReference>
<dbReference type="EMBL" id="QSFO01000005">
    <property type="protein sequence ID" value="RHA55155.1"/>
    <property type="molecule type" value="Genomic_DNA"/>
</dbReference>
<feature type="transmembrane region" description="Helical" evidence="1">
    <location>
        <begin position="103"/>
        <end position="135"/>
    </location>
</feature>